<dbReference type="SUPFAM" id="SSF47370">
    <property type="entry name" value="Bromodomain"/>
    <property type="match status" value="1"/>
</dbReference>
<feature type="domain" description="SAMD1-like winged helix (WH)" evidence="24">
    <location>
        <begin position="3"/>
        <end position="79"/>
    </location>
</feature>
<reference evidence="25" key="1">
    <citation type="journal article" date="2024" name="Gigascience">
        <title>Chromosome-level genome of the poultry shaft louse Menopon gallinae provides insight into the host-switching and adaptive evolution of parasitic lice.</title>
        <authorList>
            <person name="Xu Y."/>
            <person name="Ma L."/>
            <person name="Liu S."/>
            <person name="Liang Y."/>
            <person name="Liu Q."/>
            <person name="He Z."/>
            <person name="Tian L."/>
            <person name="Duan Y."/>
            <person name="Cai W."/>
            <person name="Li H."/>
            <person name="Song F."/>
        </authorList>
    </citation>
    <scope>NUCLEOTIDE SEQUENCE</scope>
    <source>
        <strain evidence="25">Cailab_2023a</strain>
    </source>
</reference>
<evidence type="ECO:0000256" key="1">
    <source>
        <dbReference type="ARBA" id="ARBA00004123"/>
    </source>
</evidence>
<dbReference type="SUPFAM" id="SSF57903">
    <property type="entry name" value="FYVE/PHD zinc finger"/>
    <property type="match status" value="1"/>
</dbReference>
<dbReference type="GO" id="GO:0008270">
    <property type="term" value="F:zinc ion binding"/>
    <property type="evidence" value="ECO:0007669"/>
    <property type="project" value="UniProtKB-KW"/>
</dbReference>
<evidence type="ECO:0000256" key="19">
    <source>
        <dbReference type="SAM" id="MobiDB-lite"/>
    </source>
</evidence>
<keyword evidence="5" id="KW-1017">Isopeptide bond</keyword>
<dbReference type="PROSITE" id="PS50812">
    <property type="entry name" value="PWWP"/>
    <property type="match status" value="1"/>
</dbReference>
<keyword evidence="11" id="KW-0156">Chromatin regulator</keyword>
<dbReference type="InterPro" id="IPR001487">
    <property type="entry name" value="Bromodomain"/>
</dbReference>
<dbReference type="SUPFAM" id="SSF63748">
    <property type="entry name" value="Tudor/PWWP/MBT"/>
    <property type="match status" value="1"/>
</dbReference>
<dbReference type="GO" id="GO:0003714">
    <property type="term" value="F:transcription corepressor activity"/>
    <property type="evidence" value="ECO:0007669"/>
    <property type="project" value="InterPro"/>
</dbReference>
<feature type="compositionally biased region" description="Basic and acidic residues" evidence="19">
    <location>
        <begin position="578"/>
        <end position="587"/>
    </location>
</feature>
<feature type="compositionally biased region" description="Acidic residues" evidence="19">
    <location>
        <begin position="828"/>
        <end position="838"/>
    </location>
</feature>
<keyword evidence="14" id="KW-0804">Transcription</keyword>
<dbReference type="InterPro" id="IPR013083">
    <property type="entry name" value="Znf_RING/FYVE/PHD"/>
</dbReference>
<evidence type="ECO:0000259" key="24">
    <source>
        <dbReference type="PROSITE" id="PS52014"/>
    </source>
</evidence>
<evidence type="ECO:0000256" key="14">
    <source>
        <dbReference type="ARBA" id="ARBA00023163"/>
    </source>
</evidence>
<evidence type="ECO:0000259" key="23">
    <source>
        <dbReference type="PROSITE" id="PS50865"/>
    </source>
</evidence>
<dbReference type="Pfam" id="PF23011">
    <property type="entry name" value="PHD-1st_NSD"/>
    <property type="match status" value="1"/>
</dbReference>
<dbReference type="InterPro" id="IPR036427">
    <property type="entry name" value="Bromodomain-like_sf"/>
</dbReference>
<accession>A0AAW2I6M6</accession>
<dbReference type="GO" id="GO:0003677">
    <property type="term" value="F:DNA binding"/>
    <property type="evidence" value="ECO:0007669"/>
    <property type="project" value="InterPro"/>
</dbReference>
<dbReference type="FunFam" id="6.10.140.2220:FF:000002">
    <property type="entry name" value="Protein kinase C-binding protein 1 isoform C"/>
    <property type="match status" value="1"/>
</dbReference>
<dbReference type="InterPro" id="IPR002893">
    <property type="entry name" value="Znf_MYND"/>
</dbReference>
<keyword evidence="10" id="KW-0832">Ubl conjugation</keyword>
<evidence type="ECO:0000256" key="13">
    <source>
        <dbReference type="ARBA" id="ARBA00023117"/>
    </source>
</evidence>
<feature type="domain" description="Bromo" evidence="20">
    <location>
        <begin position="193"/>
        <end position="263"/>
    </location>
</feature>
<proteinExistence type="predicted"/>
<dbReference type="AlphaFoldDB" id="A0AAW2I6M6"/>
<dbReference type="InterPro" id="IPR057053">
    <property type="entry name" value="MYND_ZMYND11_ZMYD8"/>
</dbReference>
<dbReference type="PROSITE" id="PS50865">
    <property type="entry name" value="ZF_MYND_2"/>
    <property type="match status" value="1"/>
</dbReference>
<dbReference type="InterPro" id="IPR047269">
    <property type="entry name" value="ZMY11"/>
</dbReference>
<dbReference type="InterPro" id="IPR019786">
    <property type="entry name" value="Zinc_finger_PHD-type_CS"/>
</dbReference>
<keyword evidence="8 17" id="KW-0863">Zinc-finger</keyword>
<keyword evidence="7" id="KW-0479">Metal-binding</keyword>
<organism evidence="25">
    <name type="scientific">Menopon gallinae</name>
    <name type="common">poultry shaft louse</name>
    <dbReference type="NCBI Taxonomy" id="328185"/>
    <lineage>
        <taxon>Eukaryota</taxon>
        <taxon>Metazoa</taxon>
        <taxon>Ecdysozoa</taxon>
        <taxon>Arthropoda</taxon>
        <taxon>Hexapoda</taxon>
        <taxon>Insecta</taxon>
        <taxon>Pterygota</taxon>
        <taxon>Neoptera</taxon>
        <taxon>Paraneoptera</taxon>
        <taxon>Psocodea</taxon>
        <taxon>Troctomorpha</taxon>
        <taxon>Phthiraptera</taxon>
        <taxon>Amblycera</taxon>
        <taxon>Menoponidae</taxon>
        <taxon>Menopon</taxon>
    </lineage>
</organism>
<dbReference type="PANTHER" id="PTHR46379">
    <property type="entry name" value="ZINC FINGER MYND DOMAIN-CONTAINING"/>
    <property type="match status" value="1"/>
</dbReference>
<evidence type="ECO:0000259" key="21">
    <source>
        <dbReference type="PROSITE" id="PS50016"/>
    </source>
</evidence>
<dbReference type="Pfam" id="PF21524">
    <property type="entry name" value="SAMD1_WH"/>
    <property type="match status" value="1"/>
</dbReference>
<evidence type="ECO:0000256" key="2">
    <source>
        <dbReference type="ARBA" id="ARBA00004286"/>
    </source>
</evidence>
<gene>
    <name evidence="25" type="ORF">PYX00_004800</name>
</gene>
<dbReference type="InterPro" id="IPR019787">
    <property type="entry name" value="Znf_PHD-finger"/>
</dbReference>
<keyword evidence="3" id="KW-0158">Chromosome</keyword>
<evidence type="ECO:0000256" key="8">
    <source>
        <dbReference type="ARBA" id="ARBA00022771"/>
    </source>
</evidence>
<feature type="compositionally biased region" description="Basic and acidic residues" evidence="19">
    <location>
        <begin position="1008"/>
        <end position="1032"/>
    </location>
</feature>
<dbReference type="Pfam" id="PF24324">
    <property type="entry name" value="MYND_ZMYND11_ZMYD8"/>
    <property type="match status" value="1"/>
</dbReference>
<dbReference type="GO" id="GO:0005634">
    <property type="term" value="C:nucleus"/>
    <property type="evidence" value="ECO:0007669"/>
    <property type="project" value="UniProtKB-SubCell"/>
</dbReference>
<dbReference type="GO" id="GO:0034243">
    <property type="term" value="P:regulation of transcription elongation by RNA polymerase II"/>
    <property type="evidence" value="ECO:0007669"/>
    <property type="project" value="InterPro"/>
</dbReference>
<dbReference type="PROSITE" id="PS01359">
    <property type="entry name" value="ZF_PHD_1"/>
    <property type="match status" value="1"/>
</dbReference>
<feature type="compositionally biased region" description="Acidic residues" evidence="19">
    <location>
        <begin position="690"/>
        <end position="707"/>
    </location>
</feature>
<feature type="compositionally biased region" description="Basic residues" evidence="19">
    <location>
        <begin position="714"/>
        <end position="729"/>
    </location>
</feature>
<evidence type="ECO:0000256" key="7">
    <source>
        <dbReference type="ARBA" id="ARBA00022723"/>
    </source>
</evidence>
<keyword evidence="15" id="KW-0539">Nucleus</keyword>
<feature type="region of interest" description="Disordered" evidence="19">
    <location>
        <begin position="433"/>
        <end position="492"/>
    </location>
</feature>
<feature type="compositionally biased region" description="Basic and acidic residues" evidence="19">
    <location>
        <begin position="854"/>
        <end position="882"/>
    </location>
</feature>
<keyword evidence="9" id="KW-0862">Zinc</keyword>
<evidence type="ECO:0000313" key="25">
    <source>
        <dbReference type="EMBL" id="KAL0277561.1"/>
    </source>
</evidence>
<dbReference type="Gene3D" id="6.10.140.2220">
    <property type="match status" value="1"/>
</dbReference>
<feature type="compositionally biased region" description="Acidic residues" evidence="19">
    <location>
        <begin position="593"/>
        <end position="603"/>
    </location>
</feature>
<dbReference type="EMBL" id="JARGDH010000002">
    <property type="protein sequence ID" value="KAL0277561.1"/>
    <property type="molecule type" value="Genomic_DNA"/>
</dbReference>
<dbReference type="CDD" id="cd20159">
    <property type="entry name" value="PWWP_BS69"/>
    <property type="match status" value="1"/>
</dbReference>
<evidence type="ECO:0000256" key="3">
    <source>
        <dbReference type="ARBA" id="ARBA00022454"/>
    </source>
</evidence>
<keyword evidence="13 16" id="KW-0103">Bromodomain</keyword>
<feature type="domain" description="PHD-type" evidence="21">
    <location>
        <begin position="95"/>
        <end position="142"/>
    </location>
</feature>
<feature type="compositionally biased region" description="Polar residues" evidence="19">
    <location>
        <begin position="1033"/>
        <end position="1044"/>
    </location>
</feature>
<protein>
    <recommendedName>
        <fullName evidence="26">Zinc finger MYND domain-containing protein 11</fullName>
    </recommendedName>
</protein>
<evidence type="ECO:0000259" key="20">
    <source>
        <dbReference type="PROSITE" id="PS50014"/>
    </source>
</evidence>
<dbReference type="Pfam" id="PF00855">
    <property type="entry name" value="PWWP"/>
    <property type="match status" value="1"/>
</dbReference>
<keyword evidence="4" id="KW-0678">Repressor</keyword>
<feature type="domain" description="MYND-type" evidence="23">
    <location>
        <begin position="1129"/>
        <end position="1164"/>
    </location>
</feature>
<feature type="compositionally biased region" description="Polar residues" evidence="19">
    <location>
        <begin position="787"/>
        <end position="801"/>
    </location>
</feature>
<feature type="compositionally biased region" description="Basic and acidic residues" evidence="19">
    <location>
        <begin position="971"/>
        <end position="982"/>
    </location>
</feature>
<feature type="compositionally biased region" description="Basic and acidic residues" evidence="19">
    <location>
        <begin position="991"/>
        <end position="1001"/>
    </location>
</feature>
<evidence type="ECO:0000256" key="11">
    <source>
        <dbReference type="ARBA" id="ARBA00022853"/>
    </source>
</evidence>
<dbReference type="PROSITE" id="PS50014">
    <property type="entry name" value="BROMODOMAIN_2"/>
    <property type="match status" value="1"/>
</dbReference>
<dbReference type="InterPro" id="IPR047268">
    <property type="entry name" value="PWWP_BS69"/>
</dbReference>
<keyword evidence="6" id="KW-0597">Phosphoprotein</keyword>
<dbReference type="InterPro" id="IPR000313">
    <property type="entry name" value="PWWP_dom"/>
</dbReference>
<name>A0AAW2I6M6_9NEOP</name>
<feature type="compositionally biased region" description="Basic residues" evidence="19">
    <location>
        <begin position="480"/>
        <end position="489"/>
    </location>
</feature>
<feature type="compositionally biased region" description="Basic and acidic residues" evidence="19">
    <location>
        <begin position="774"/>
        <end position="784"/>
    </location>
</feature>
<sequence length="1168" mass="133175">MTRRRVSCPQITQQLWDSIKSIRGQRQVPTAERIQKAMLKEFGVNEEEVIRQLNHCVRDGLIEITKRKISKGNYVGSEQEGYKLPLLSLKPDDYDWYCFDCHRAGDVICCSKPNCLRVYHLACISSTELPEGDFVCHVCKMCEVTPDKFQMKKSKLNRLLGYTLQRLKSKYPLTLKDQRIPPPNKNVLVSDRLAQVLTPPTIPAPDENEAWRTQLLIAREMNLTIMEDKIDHHRYKLLEEFHVDALNIVHNMVIYNGVDSAVADIARQMLRDCVQDLHEIRQCVDCYKQSHGEKKKLWFCKPCRKPHELVYAKQFGFPYWPAKVIKVEDDQYDVRFFGAQHLRAMIPKAHIRPISVNIHTLQVKRSSAWNRACEELKKHQELLEKARIATDNFTKYIDSSSSSEYESVNSEEERRIEKENRLKKQKAIMEKHNSLLIKQKSKRRRSSSVVSTAKTVDNVAVKTKKRGRPNVKASESVTSKTKKNNKKKKETYDFSSDSLDSFSFNNSSKNENFPKKNSDEIFDELLKSGAEKPKAVGKTENGKSDDLKEEVIDMKMKKWLGVGVEESARLSRSCKSGKSVDKKEKKMSISSDTSDDDDDDDDDSTIKAKKSKTKTETFDSSTVSSVDTIGSKKKGSNNKSNTLFGLKEQNQNLSFEKIARSHKESLKDVTNDKKKGTSKLMKKIYSSSSEADDESDLSSNDDSDSDYLGEKSGTKAKSKSQKVPAKGKLKKAEPQKLAKNLKNNSKTSGLDSGDSSDSDSEVKETTKQSVTPKKGKDLSNDKKQKTGKVQTMKDGSSESGNESLTKKSKKTASKKTETKEETKKETILDDEDDDDDGSSDSSIPISQKLMMMDTKSKAKENETPEVKKQLTRSATKELEAKGKSKAKAQASPRASQRKQGKKEEEKPQKKDLNSSDSEEPKTENKKENIAEMREMFKKYMSKLDRNDGDAKDGKGDEESSDSEGPLNGKKRNTESESEVEKNKVKKSTKKSKTELLEERVQKIKKQKNIVDDKKVRNKKTEEKEEMKEKEETIVSSSSQEPVTRSVAVQTHKAEGPTEASHELTQKTERIAELEKELQVQLSANKLLEVELNKTRVVLDRLRNDHEDEISEINRKHGVTISEIKKKQWCYNCETEAIYHCCWNTAYCSVECQQAHWQSEHKRVCRRKR</sequence>
<feature type="compositionally biased region" description="Basic and acidic residues" evidence="19">
    <location>
        <begin position="657"/>
        <end position="675"/>
    </location>
</feature>
<comment type="caution">
    <text evidence="25">The sequence shown here is derived from an EMBL/GenBank/DDBJ whole genome shotgun (WGS) entry which is preliminary data.</text>
</comment>
<dbReference type="Pfam" id="PF00439">
    <property type="entry name" value="Bromodomain"/>
    <property type="match status" value="1"/>
</dbReference>
<keyword evidence="18" id="KW-0175">Coiled coil</keyword>
<feature type="region of interest" description="Disordered" evidence="19">
    <location>
        <begin position="565"/>
        <end position="1044"/>
    </location>
</feature>
<dbReference type="PANTHER" id="PTHR46379:SF1">
    <property type="entry name" value="ZINC FINGER MYND DOMAIN-CONTAINING PROTEIN 11"/>
    <property type="match status" value="1"/>
</dbReference>
<feature type="compositionally biased region" description="Basic and acidic residues" evidence="19">
    <location>
        <begin position="524"/>
        <end position="534"/>
    </location>
</feature>
<keyword evidence="12" id="KW-0805">Transcription regulation</keyword>
<evidence type="ECO:0000256" key="5">
    <source>
        <dbReference type="ARBA" id="ARBA00022499"/>
    </source>
</evidence>
<dbReference type="InterPro" id="IPR048589">
    <property type="entry name" value="SAMD1-like_WH"/>
</dbReference>
<feature type="compositionally biased region" description="Basic and acidic residues" evidence="19">
    <location>
        <begin position="901"/>
        <end position="957"/>
    </location>
</feature>
<evidence type="ECO:0000259" key="22">
    <source>
        <dbReference type="PROSITE" id="PS50812"/>
    </source>
</evidence>
<evidence type="ECO:0000256" key="17">
    <source>
        <dbReference type="PROSITE-ProRule" id="PRU00134"/>
    </source>
</evidence>
<dbReference type="Gene3D" id="1.20.920.10">
    <property type="entry name" value="Bromodomain-like"/>
    <property type="match status" value="1"/>
</dbReference>
<dbReference type="SUPFAM" id="SSF144232">
    <property type="entry name" value="HIT/MYND zinc finger-like"/>
    <property type="match status" value="1"/>
</dbReference>
<dbReference type="InterPro" id="IPR001965">
    <property type="entry name" value="Znf_PHD"/>
</dbReference>
<evidence type="ECO:0000256" key="12">
    <source>
        <dbReference type="ARBA" id="ARBA00023015"/>
    </source>
</evidence>
<dbReference type="SMART" id="SM00293">
    <property type="entry name" value="PWWP"/>
    <property type="match status" value="1"/>
</dbReference>
<dbReference type="Gene3D" id="2.30.30.140">
    <property type="match status" value="1"/>
</dbReference>
<evidence type="ECO:0008006" key="26">
    <source>
        <dbReference type="Google" id="ProtNLM"/>
    </source>
</evidence>
<evidence type="ECO:0000256" key="16">
    <source>
        <dbReference type="PROSITE-ProRule" id="PRU00035"/>
    </source>
</evidence>
<dbReference type="InterPro" id="IPR011011">
    <property type="entry name" value="Znf_FYVE_PHD"/>
</dbReference>
<feature type="compositionally biased region" description="Basic and acidic residues" evidence="19">
    <location>
        <begin position="540"/>
        <end position="549"/>
    </location>
</feature>
<feature type="compositionally biased region" description="Basic and acidic residues" evidence="19">
    <location>
        <begin position="814"/>
        <end position="827"/>
    </location>
</feature>
<evidence type="ECO:0000256" key="6">
    <source>
        <dbReference type="ARBA" id="ARBA00022553"/>
    </source>
</evidence>
<dbReference type="GO" id="GO:0005694">
    <property type="term" value="C:chromosome"/>
    <property type="evidence" value="ECO:0007669"/>
    <property type="project" value="UniProtKB-SubCell"/>
</dbReference>
<feature type="coiled-coil region" evidence="18">
    <location>
        <begin position="1063"/>
        <end position="1104"/>
    </location>
</feature>
<feature type="compositionally biased region" description="Low complexity" evidence="19">
    <location>
        <begin position="619"/>
        <end position="628"/>
    </location>
</feature>
<comment type="subcellular location">
    <subcellularLocation>
        <location evidence="2">Chromosome</location>
    </subcellularLocation>
    <subcellularLocation>
        <location evidence="1">Nucleus</location>
    </subcellularLocation>
</comment>
<dbReference type="PROSITE" id="PS52014">
    <property type="entry name" value="SAMD1_WH"/>
    <property type="match status" value="1"/>
</dbReference>
<dbReference type="GO" id="GO:0009966">
    <property type="term" value="P:regulation of signal transduction"/>
    <property type="evidence" value="ECO:0007669"/>
    <property type="project" value="TreeGrafter"/>
</dbReference>
<feature type="region of interest" description="Disordered" evidence="19">
    <location>
        <begin position="524"/>
        <end position="549"/>
    </location>
</feature>
<dbReference type="PROSITE" id="PS01360">
    <property type="entry name" value="ZF_MYND_1"/>
    <property type="match status" value="1"/>
</dbReference>
<feature type="domain" description="PWWP" evidence="22">
    <location>
        <begin position="306"/>
        <end position="357"/>
    </location>
</feature>
<evidence type="ECO:0000256" key="10">
    <source>
        <dbReference type="ARBA" id="ARBA00022843"/>
    </source>
</evidence>
<dbReference type="SMART" id="SM00249">
    <property type="entry name" value="PHD"/>
    <property type="match status" value="1"/>
</dbReference>
<evidence type="ECO:0000256" key="9">
    <source>
        <dbReference type="ARBA" id="ARBA00022833"/>
    </source>
</evidence>
<evidence type="ECO:0000256" key="15">
    <source>
        <dbReference type="ARBA" id="ARBA00023242"/>
    </source>
</evidence>
<dbReference type="InterPro" id="IPR059153">
    <property type="entry name" value="NSD_PHD-1st"/>
</dbReference>
<evidence type="ECO:0000256" key="18">
    <source>
        <dbReference type="SAM" id="Coils"/>
    </source>
</evidence>
<dbReference type="Gene3D" id="3.30.40.10">
    <property type="entry name" value="Zinc/RING finger domain, C3HC4 (zinc finger)"/>
    <property type="match status" value="1"/>
</dbReference>
<dbReference type="PROSITE" id="PS50016">
    <property type="entry name" value="ZF_PHD_2"/>
    <property type="match status" value="1"/>
</dbReference>
<dbReference type="GO" id="GO:0140006">
    <property type="term" value="F:histone H3 reader activity"/>
    <property type="evidence" value="ECO:0007669"/>
    <property type="project" value="UniProtKB-ARBA"/>
</dbReference>
<evidence type="ECO:0000256" key="4">
    <source>
        <dbReference type="ARBA" id="ARBA00022491"/>
    </source>
</evidence>